<dbReference type="Proteomes" id="UP000078340">
    <property type="component" value="Unassembled WGS sequence"/>
</dbReference>
<evidence type="ECO:0000313" key="1">
    <source>
        <dbReference type="EMBL" id="OAQ82766.1"/>
    </source>
</evidence>
<name>A0A179GXR7_PURLI</name>
<dbReference type="AlphaFoldDB" id="A0A179GXR7"/>
<protein>
    <submittedName>
        <fullName evidence="1">Uncharacterized protein</fullName>
    </submittedName>
</protein>
<reference evidence="1 2" key="1">
    <citation type="submission" date="2016-02" db="EMBL/GenBank/DDBJ databases">
        <title>Biosynthesis of antibiotic leucinostatins and their inhibition on Phytophthora in bio-control Purpureocillium lilacinum.</title>
        <authorList>
            <person name="Wang G."/>
            <person name="Liu Z."/>
            <person name="Lin R."/>
            <person name="Li E."/>
            <person name="Mao Z."/>
            <person name="Ling J."/>
            <person name="Yin W."/>
            <person name="Xie B."/>
        </authorList>
    </citation>
    <scope>NUCLEOTIDE SEQUENCE [LARGE SCALE GENOMIC DNA]</scope>
    <source>
        <strain evidence="1">PLFJ-1</strain>
    </source>
</reference>
<comment type="caution">
    <text evidence="1">The sequence shown here is derived from an EMBL/GenBank/DDBJ whole genome shotgun (WGS) entry which is preliminary data.</text>
</comment>
<gene>
    <name evidence="1" type="ORF">VFPFJ_08569</name>
</gene>
<dbReference type="EMBL" id="LSBI01000008">
    <property type="protein sequence ID" value="OAQ82766.1"/>
    <property type="molecule type" value="Genomic_DNA"/>
</dbReference>
<sequence length="108" mass="11625">MEHLTRSPAAHPSIHLSIHQSIHPILHQLSTPPLSSVVVPFAVPVVNGTDTRPHRTAAPTPPPPPSATCACRIHTHTSDAVAHTGGGRVPLQRLQRTVPTRTGRYMHT</sequence>
<organism evidence="1 2">
    <name type="scientific">Purpureocillium lilacinum</name>
    <name type="common">Paecilomyces lilacinus</name>
    <dbReference type="NCBI Taxonomy" id="33203"/>
    <lineage>
        <taxon>Eukaryota</taxon>
        <taxon>Fungi</taxon>
        <taxon>Dikarya</taxon>
        <taxon>Ascomycota</taxon>
        <taxon>Pezizomycotina</taxon>
        <taxon>Sordariomycetes</taxon>
        <taxon>Hypocreomycetidae</taxon>
        <taxon>Hypocreales</taxon>
        <taxon>Ophiocordycipitaceae</taxon>
        <taxon>Purpureocillium</taxon>
    </lineage>
</organism>
<accession>A0A179GXR7</accession>
<evidence type="ECO:0000313" key="2">
    <source>
        <dbReference type="Proteomes" id="UP000078340"/>
    </source>
</evidence>
<proteinExistence type="predicted"/>